<keyword evidence="2" id="KW-0732">Signal</keyword>
<dbReference type="Gene3D" id="3.10.100.10">
    <property type="entry name" value="Mannose-Binding Protein A, subunit A"/>
    <property type="match status" value="1"/>
</dbReference>
<dbReference type="PROSITE" id="PS50041">
    <property type="entry name" value="C_TYPE_LECTIN_2"/>
    <property type="match status" value="1"/>
</dbReference>
<dbReference type="InterPro" id="IPR016187">
    <property type="entry name" value="CTDL_fold"/>
</dbReference>
<feature type="signal peptide" evidence="2">
    <location>
        <begin position="1"/>
        <end position="19"/>
    </location>
</feature>
<dbReference type="InterPro" id="IPR001304">
    <property type="entry name" value="C-type_lectin-like"/>
</dbReference>
<dbReference type="STRING" id="62062.ENSHHUP00000077133"/>
<name>A0A4W5QTT3_9TELE</name>
<dbReference type="SUPFAM" id="SSF56436">
    <property type="entry name" value="C-type lectin-like"/>
    <property type="match status" value="1"/>
</dbReference>
<dbReference type="InterPro" id="IPR018378">
    <property type="entry name" value="C-type_lectin_CS"/>
</dbReference>
<dbReference type="GeneTree" id="ENSGT00940000164599"/>
<dbReference type="PROSITE" id="PS00615">
    <property type="entry name" value="C_TYPE_LECTIN_1"/>
    <property type="match status" value="1"/>
</dbReference>
<dbReference type="AlphaFoldDB" id="A0A4W5QTT3"/>
<dbReference type="Ensembl" id="ENSHHUT00000079634.1">
    <property type="protein sequence ID" value="ENSHHUP00000077133.1"/>
    <property type="gene ID" value="ENSHHUG00000045071.1"/>
</dbReference>
<reference evidence="4" key="2">
    <citation type="submission" date="2025-08" db="UniProtKB">
        <authorList>
            <consortium name="Ensembl"/>
        </authorList>
    </citation>
    <scope>IDENTIFICATION</scope>
</reference>
<evidence type="ECO:0000313" key="5">
    <source>
        <dbReference type="Proteomes" id="UP000314982"/>
    </source>
</evidence>
<keyword evidence="5" id="KW-1185">Reference proteome</keyword>
<dbReference type="InterPro" id="IPR050111">
    <property type="entry name" value="C-type_lectin/snaclec_domain"/>
</dbReference>
<evidence type="ECO:0000256" key="1">
    <source>
        <dbReference type="ARBA" id="ARBA00023157"/>
    </source>
</evidence>
<dbReference type="InterPro" id="IPR016186">
    <property type="entry name" value="C-type_lectin-like/link_sf"/>
</dbReference>
<sequence length="192" mass="21620">MVMLTISLLLCAAFALSGAAVLVSVNLLEENTEQTPLGAEEKLMVRRAARRPCPEDYLRFGSRCFLFVETERNWPDAELHCVSLGANLASVHSYADYQHLQAVVANTNSDLPATWIGGYEAVQLDGTKDRQWFWTDGSKFDYHKWNKGEPNNYKGSIESCILMNWADEKGWNDSTCRGNVFPSVCSLRTIFK</sequence>
<feature type="chain" id="PRO_5021355934" description="C-type lectin domain-containing protein" evidence="2">
    <location>
        <begin position="20"/>
        <end position="192"/>
    </location>
</feature>
<proteinExistence type="predicted"/>
<dbReference type="CDD" id="cd00037">
    <property type="entry name" value="CLECT"/>
    <property type="match status" value="1"/>
</dbReference>
<dbReference type="Proteomes" id="UP000314982">
    <property type="component" value="Unassembled WGS sequence"/>
</dbReference>
<evidence type="ECO:0000259" key="3">
    <source>
        <dbReference type="PROSITE" id="PS50041"/>
    </source>
</evidence>
<evidence type="ECO:0000313" key="4">
    <source>
        <dbReference type="Ensembl" id="ENSHHUP00000077133.1"/>
    </source>
</evidence>
<protein>
    <recommendedName>
        <fullName evidence="3">C-type lectin domain-containing protein</fullName>
    </recommendedName>
</protein>
<dbReference type="PANTHER" id="PTHR22803">
    <property type="entry name" value="MANNOSE, PHOSPHOLIPASE, LECTIN RECEPTOR RELATED"/>
    <property type="match status" value="1"/>
</dbReference>
<accession>A0A4W5QTT3</accession>
<keyword evidence="1" id="KW-1015">Disulfide bond</keyword>
<organism evidence="4 5">
    <name type="scientific">Hucho hucho</name>
    <name type="common">huchen</name>
    <dbReference type="NCBI Taxonomy" id="62062"/>
    <lineage>
        <taxon>Eukaryota</taxon>
        <taxon>Metazoa</taxon>
        <taxon>Chordata</taxon>
        <taxon>Craniata</taxon>
        <taxon>Vertebrata</taxon>
        <taxon>Euteleostomi</taxon>
        <taxon>Actinopterygii</taxon>
        <taxon>Neopterygii</taxon>
        <taxon>Teleostei</taxon>
        <taxon>Protacanthopterygii</taxon>
        <taxon>Salmoniformes</taxon>
        <taxon>Salmonidae</taxon>
        <taxon>Salmoninae</taxon>
        <taxon>Hucho</taxon>
    </lineage>
</organism>
<dbReference type="Pfam" id="PF00059">
    <property type="entry name" value="Lectin_C"/>
    <property type="match status" value="1"/>
</dbReference>
<feature type="domain" description="C-type lectin" evidence="3">
    <location>
        <begin position="60"/>
        <end position="176"/>
    </location>
</feature>
<reference evidence="4" key="3">
    <citation type="submission" date="2025-09" db="UniProtKB">
        <authorList>
            <consortium name="Ensembl"/>
        </authorList>
    </citation>
    <scope>IDENTIFICATION</scope>
</reference>
<evidence type="ECO:0000256" key="2">
    <source>
        <dbReference type="SAM" id="SignalP"/>
    </source>
</evidence>
<dbReference type="SMART" id="SM00034">
    <property type="entry name" value="CLECT"/>
    <property type="match status" value="1"/>
</dbReference>
<reference evidence="5" key="1">
    <citation type="submission" date="2018-06" db="EMBL/GenBank/DDBJ databases">
        <title>Genome assembly of Danube salmon.</title>
        <authorList>
            <person name="Macqueen D.J."/>
            <person name="Gundappa M.K."/>
        </authorList>
    </citation>
    <scope>NUCLEOTIDE SEQUENCE [LARGE SCALE GENOMIC DNA]</scope>
</reference>